<comment type="caution">
    <text evidence="2">The sequence shown here is derived from an EMBL/GenBank/DDBJ whole genome shotgun (WGS) entry which is preliminary data.</text>
</comment>
<name>A0AAD6IIC0_PENCN</name>
<dbReference type="AlphaFoldDB" id="A0AAD6IIC0"/>
<gene>
    <name evidence="2" type="ORF">N7460_001656</name>
</gene>
<evidence type="ECO:0000313" key="3">
    <source>
        <dbReference type="Proteomes" id="UP001219568"/>
    </source>
</evidence>
<dbReference type="Proteomes" id="UP001219568">
    <property type="component" value="Unassembled WGS sequence"/>
</dbReference>
<proteinExistence type="predicted"/>
<reference evidence="2" key="1">
    <citation type="journal article" date="2023" name="IMA Fungus">
        <title>Comparative genomic study of the Penicillium genus elucidates a diverse pangenome and 15 lateral gene transfer events.</title>
        <authorList>
            <person name="Petersen C."/>
            <person name="Sorensen T."/>
            <person name="Nielsen M.R."/>
            <person name="Sondergaard T.E."/>
            <person name="Sorensen J.L."/>
            <person name="Fitzpatrick D.A."/>
            <person name="Frisvad J.C."/>
            <person name="Nielsen K.L."/>
        </authorList>
    </citation>
    <scope>NUCLEOTIDE SEQUENCE</scope>
    <source>
        <strain evidence="2">IBT 15450</strain>
    </source>
</reference>
<accession>A0AAD6IIC0</accession>
<sequence>MDLESGDSPWGDEPSQFKTTQDPTKPDTQEGAAAQPAVTSSSPAVRTPGRRGPRGTRKISAQATKLESVDNSVDPLGPLGEAPAEASPTPAEEAPVPPQKETFAGRSARPLSSPSQTSASVLEQSVSLEDDVAGYRGPRPCSPRWNRMD</sequence>
<keyword evidence="3" id="KW-1185">Reference proteome</keyword>
<protein>
    <submittedName>
        <fullName evidence="2">Uncharacterized protein</fullName>
    </submittedName>
</protein>
<evidence type="ECO:0000256" key="1">
    <source>
        <dbReference type="SAM" id="MobiDB-lite"/>
    </source>
</evidence>
<dbReference type="EMBL" id="JAQJZL010000002">
    <property type="protein sequence ID" value="KAJ6051122.1"/>
    <property type="molecule type" value="Genomic_DNA"/>
</dbReference>
<feature type="compositionally biased region" description="Polar residues" evidence="1">
    <location>
        <begin position="59"/>
        <end position="71"/>
    </location>
</feature>
<feature type="region of interest" description="Disordered" evidence="1">
    <location>
        <begin position="1"/>
        <end position="149"/>
    </location>
</feature>
<feature type="compositionally biased region" description="Low complexity" evidence="1">
    <location>
        <begin position="81"/>
        <end position="94"/>
    </location>
</feature>
<reference evidence="2" key="2">
    <citation type="submission" date="2023-01" db="EMBL/GenBank/DDBJ databases">
        <authorList>
            <person name="Petersen C."/>
        </authorList>
    </citation>
    <scope>NUCLEOTIDE SEQUENCE</scope>
    <source>
        <strain evidence="2">IBT 15450</strain>
    </source>
</reference>
<evidence type="ECO:0000313" key="2">
    <source>
        <dbReference type="EMBL" id="KAJ6051122.1"/>
    </source>
</evidence>
<feature type="compositionally biased region" description="Basic residues" evidence="1">
    <location>
        <begin position="48"/>
        <end position="57"/>
    </location>
</feature>
<feature type="compositionally biased region" description="Polar residues" evidence="1">
    <location>
        <begin position="110"/>
        <end position="127"/>
    </location>
</feature>
<organism evidence="2 3">
    <name type="scientific">Penicillium canescens</name>
    <dbReference type="NCBI Taxonomy" id="5083"/>
    <lineage>
        <taxon>Eukaryota</taxon>
        <taxon>Fungi</taxon>
        <taxon>Dikarya</taxon>
        <taxon>Ascomycota</taxon>
        <taxon>Pezizomycotina</taxon>
        <taxon>Eurotiomycetes</taxon>
        <taxon>Eurotiomycetidae</taxon>
        <taxon>Eurotiales</taxon>
        <taxon>Aspergillaceae</taxon>
        <taxon>Penicillium</taxon>
    </lineage>
</organism>